<proteinExistence type="predicted"/>
<dbReference type="AlphaFoldDB" id="A0A0V0GN24"/>
<feature type="non-terminal residue" evidence="1">
    <location>
        <position position="1"/>
    </location>
</feature>
<name>A0A0V0GN24_SOLCH</name>
<reference evidence="1" key="1">
    <citation type="submission" date="2015-12" db="EMBL/GenBank/DDBJ databases">
        <title>Gene expression during late stages of embryo sac development: a critical building block for successful pollen-pistil interactions.</title>
        <authorList>
            <person name="Liu Y."/>
            <person name="Joly V."/>
            <person name="Sabar M."/>
            <person name="Matton D.P."/>
        </authorList>
    </citation>
    <scope>NUCLEOTIDE SEQUENCE</scope>
</reference>
<sequence>WTDLSRSVLNKLEFFGKKGALPEGAPLLLPLAGAIVDVDFANCKGSFVSLVRTREKDGVWTFYQCCWLHGGSPVAAGFAFSPKFVVFIHRCWPKQLRERESIELSLPLSVLAGGLLGDFRQSCWL</sequence>
<organism evidence="1">
    <name type="scientific">Solanum chacoense</name>
    <name type="common">Chaco potato</name>
    <dbReference type="NCBI Taxonomy" id="4108"/>
    <lineage>
        <taxon>Eukaryota</taxon>
        <taxon>Viridiplantae</taxon>
        <taxon>Streptophyta</taxon>
        <taxon>Embryophyta</taxon>
        <taxon>Tracheophyta</taxon>
        <taxon>Spermatophyta</taxon>
        <taxon>Magnoliopsida</taxon>
        <taxon>eudicotyledons</taxon>
        <taxon>Gunneridae</taxon>
        <taxon>Pentapetalae</taxon>
        <taxon>asterids</taxon>
        <taxon>lamiids</taxon>
        <taxon>Solanales</taxon>
        <taxon>Solanaceae</taxon>
        <taxon>Solanoideae</taxon>
        <taxon>Solaneae</taxon>
        <taxon>Solanum</taxon>
    </lineage>
</organism>
<dbReference type="EMBL" id="GEDG01035122">
    <property type="protein sequence ID" value="JAP09384.1"/>
    <property type="molecule type" value="Transcribed_RNA"/>
</dbReference>
<evidence type="ECO:0000313" key="1">
    <source>
        <dbReference type="EMBL" id="JAP09384.1"/>
    </source>
</evidence>
<protein>
    <submittedName>
        <fullName evidence="1">Putative ovule protein</fullName>
    </submittedName>
</protein>
<accession>A0A0V0GN24</accession>